<dbReference type="Gene3D" id="1.10.530.10">
    <property type="match status" value="1"/>
</dbReference>
<proteinExistence type="predicted"/>
<dbReference type="AlphaFoldDB" id="A0A9D1S7S7"/>
<reference evidence="4" key="2">
    <citation type="journal article" date="2021" name="PeerJ">
        <title>Extensive microbial diversity within the chicken gut microbiome revealed by metagenomics and culture.</title>
        <authorList>
            <person name="Gilroy R."/>
            <person name="Ravi A."/>
            <person name="Getino M."/>
            <person name="Pursley I."/>
            <person name="Horton D.L."/>
            <person name="Alikhan N.F."/>
            <person name="Baker D."/>
            <person name="Gharbi K."/>
            <person name="Hall N."/>
            <person name="Watson M."/>
            <person name="Adriaenssens E.M."/>
            <person name="Foster-Nyarko E."/>
            <person name="Jarju S."/>
            <person name="Secka A."/>
            <person name="Antonio M."/>
            <person name="Oren A."/>
            <person name="Chaudhuri R.R."/>
            <person name="La Ragione R."/>
            <person name="Hildebrand F."/>
            <person name="Pallen M.J."/>
        </authorList>
    </citation>
    <scope>NUCLEOTIDE SEQUENCE</scope>
    <source>
        <strain evidence="4">ChiGjej1B1-1684</strain>
    </source>
</reference>
<evidence type="ECO:0000256" key="1">
    <source>
        <dbReference type="SAM" id="MobiDB-lite"/>
    </source>
</evidence>
<dbReference type="SUPFAM" id="SSF53955">
    <property type="entry name" value="Lysozyme-like"/>
    <property type="match status" value="1"/>
</dbReference>
<keyword evidence="2" id="KW-1133">Transmembrane helix</keyword>
<dbReference type="InterPro" id="IPR023346">
    <property type="entry name" value="Lysozyme-like_dom_sf"/>
</dbReference>
<dbReference type="Proteomes" id="UP000824118">
    <property type="component" value="Unassembled WGS sequence"/>
</dbReference>
<name>A0A9D1S7S7_9FIRM</name>
<evidence type="ECO:0000313" key="4">
    <source>
        <dbReference type="EMBL" id="HIU49598.1"/>
    </source>
</evidence>
<keyword evidence="2" id="KW-0812">Transmembrane</keyword>
<dbReference type="Pfam" id="PF01464">
    <property type="entry name" value="SLT"/>
    <property type="match status" value="1"/>
</dbReference>
<feature type="region of interest" description="Disordered" evidence="1">
    <location>
        <begin position="1"/>
        <end position="33"/>
    </location>
</feature>
<accession>A0A9D1S7S7</accession>
<sequence length="228" mass="25952">MSQQRQHRYRVEDKSESVKNGNSHGHKKHAKNKGKKRLIIAGALAVLIVCAGLLVVNLVSEVRERLFESQYQLQYTEYVDKYSEEYDVDKVLIYSIINTESHFDPNAESAVGAIGLMQIMPDTFTWLQTYSGADEVLDSSALYDPETNIKYGVMFLDYLVDMYDSRSAVAAAYNAGFVVSEWLENPEYSDDGVNLKTTPYAQTTAYIEKVETAYEMYSKLYFSTDETK</sequence>
<comment type="caution">
    <text evidence="4">The sequence shown here is derived from an EMBL/GenBank/DDBJ whole genome shotgun (WGS) entry which is preliminary data.</text>
</comment>
<evidence type="ECO:0000256" key="2">
    <source>
        <dbReference type="SAM" id="Phobius"/>
    </source>
</evidence>
<dbReference type="PANTHER" id="PTHR37423">
    <property type="entry name" value="SOLUBLE LYTIC MUREIN TRANSGLYCOSYLASE-RELATED"/>
    <property type="match status" value="1"/>
</dbReference>
<dbReference type="CDD" id="cd16896">
    <property type="entry name" value="LT_Slt70-like"/>
    <property type="match status" value="1"/>
</dbReference>
<feature type="domain" description="Transglycosylase SLT" evidence="3">
    <location>
        <begin position="78"/>
        <end position="183"/>
    </location>
</feature>
<dbReference type="PANTHER" id="PTHR37423:SF2">
    <property type="entry name" value="MEMBRANE-BOUND LYTIC MUREIN TRANSGLYCOSYLASE C"/>
    <property type="match status" value="1"/>
</dbReference>
<evidence type="ECO:0000313" key="5">
    <source>
        <dbReference type="Proteomes" id="UP000824118"/>
    </source>
</evidence>
<evidence type="ECO:0000259" key="3">
    <source>
        <dbReference type="Pfam" id="PF01464"/>
    </source>
</evidence>
<dbReference type="InterPro" id="IPR008258">
    <property type="entry name" value="Transglycosylase_SLT_dom_1"/>
</dbReference>
<dbReference type="EMBL" id="DVNG01000015">
    <property type="protein sequence ID" value="HIU49598.1"/>
    <property type="molecule type" value="Genomic_DNA"/>
</dbReference>
<feature type="transmembrane region" description="Helical" evidence="2">
    <location>
        <begin position="38"/>
        <end position="59"/>
    </location>
</feature>
<organism evidence="4 5">
    <name type="scientific">Candidatus Limousia pullorum</name>
    <dbReference type="NCBI Taxonomy" id="2840860"/>
    <lineage>
        <taxon>Bacteria</taxon>
        <taxon>Bacillati</taxon>
        <taxon>Bacillota</taxon>
        <taxon>Clostridia</taxon>
        <taxon>Eubacteriales</taxon>
        <taxon>Oscillospiraceae</taxon>
        <taxon>Oscillospiraceae incertae sedis</taxon>
        <taxon>Candidatus Limousia</taxon>
    </lineage>
</organism>
<gene>
    <name evidence="4" type="ORF">IAD22_01100</name>
</gene>
<feature type="compositionally biased region" description="Basic residues" evidence="1">
    <location>
        <begin position="24"/>
        <end position="33"/>
    </location>
</feature>
<keyword evidence="2" id="KW-0472">Membrane</keyword>
<reference evidence="4" key="1">
    <citation type="submission" date="2020-10" db="EMBL/GenBank/DDBJ databases">
        <authorList>
            <person name="Gilroy R."/>
        </authorList>
    </citation>
    <scope>NUCLEOTIDE SEQUENCE</scope>
    <source>
        <strain evidence="4">ChiGjej1B1-1684</strain>
    </source>
</reference>
<protein>
    <submittedName>
        <fullName evidence="4">Lytic transglycosylase domain-containing protein</fullName>
    </submittedName>
</protein>